<feature type="region of interest" description="Disordered" evidence="1">
    <location>
        <begin position="86"/>
        <end position="130"/>
    </location>
</feature>
<dbReference type="Pfam" id="PF25547">
    <property type="entry name" value="WXG100_2"/>
    <property type="match status" value="1"/>
</dbReference>
<dbReference type="RefSeq" id="WP_253645623.1">
    <property type="nucleotide sequence ID" value="NZ_JAMTCI010000001.1"/>
</dbReference>
<feature type="region of interest" description="Disordered" evidence="1">
    <location>
        <begin position="526"/>
        <end position="552"/>
    </location>
</feature>
<evidence type="ECO:0000313" key="4">
    <source>
        <dbReference type="Proteomes" id="UP001597068"/>
    </source>
</evidence>
<organism evidence="3 4">
    <name type="scientific">Williamsia deligens</name>
    <dbReference type="NCBI Taxonomy" id="321325"/>
    <lineage>
        <taxon>Bacteria</taxon>
        <taxon>Bacillati</taxon>
        <taxon>Actinomycetota</taxon>
        <taxon>Actinomycetes</taxon>
        <taxon>Mycobacteriales</taxon>
        <taxon>Nocardiaceae</taxon>
        <taxon>Williamsia</taxon>
    </lineage>
</organism>
<sequence>MPTLVVDPAQYAHAADSMASVAQAAHAAVSSLSGELGASSGMGGSDDAGTAWASGYDDGARAALSAAASAVGAVGNIATRLHATGENHAHADASSTIGGGGDAGMPGAPTPPTMSAPSLPSAAGGSGGGPPGWSLVEGLVGYVWPNGHQDRLHAADAAWKAAAAQLQDAAGPTSAAASAVSAQQSPEVAAAAQACTDAGSHLRDLSSVFTELGSSCSEYAAHLDKAHHEIIHELEVLLAQTVAIEAVSAIAGFFTAGIGELAGQAVETARLTAAANRIREIIQALIAAARTAAAAVGRVAAEAGRVAAEAAKAAGSQASRAVAEAAEATGTQAANAARSTSAMTSKAVDAVRSTGAAAASKATDAAHTAGTLAANTARSTGDLASKAAGAAPGFAKSAARAAPMNFATGAGMEFGKESVESVASGQNKLDPTKIVAQGAINSVTSPVAKGLSERALPKPIAVPGAKAPDESLLTKTGRTALTVGANSALNNGQQALHSSISPDSAEQVEGTSLVGTVKDVPAAVQNAPKAYDQVRDAVEKAVEPRPTDGEGR</sequence>
<evidence type="ECO:0000259" key="2">
    <source>
        <dbReference type="Pfam" id="PF25547"/>
    </source>
</evidence>
<gene>
    <name evidence="3" type="ORF">ACFQ04_12245</name>
</gene>
<dbReference type="InterPro" id="IPR057746">
    <property type="entry name" value="CpnT-like_N"/>
</dbReference>
<proteinExistence type="predicted"/>
<feature type="compositionally biased region" description="Basic and acidic residues" evidence="1">
    <location>
        <begin position="532"/>
        <end position="552"/>
    </location>
</feature>
<accession>A0ABW3GA35</accession>
<evidence type="ECO:0000256" key="1">
    <source>
        <dbReference type="SAM" id="MobiDB-lite"/>
    </source>
</evidence>
<feature type="domain" description="Outer membrane channel protein CpnT-like N-terminal" evidence="2">
    <location>
        <begin position="133"/>
        <end position="256"/>
    </location>
</feature>
<evidence type="ECO:0000313" key="3">
    <source>
        <dbReference type="EMBL" id="MFD0926505.1"/>
    </source>
</evidence>
<name>A0ABW3GA35_9NOCA</name>
<keyword evidence="4" id="KW-1185">Reference proteome</keyword>
<comment type="caution">
    <text evidence="3">The sequence shown here is derived from an EMBL/GenBank/DDBJ whole genome shotgun (WGS) entry which is preliminary data.</text>
</comment>
<dbReference type="EMBL" id="JBHTIL010000001">
    <property type="protein sequence ID" value="MFD0926505.1"/>
    <property type="molecule type" value="Genomic_DNA"/>
</dbReference>
<protein>
    <recommendedName>
        <fullName evidence="2">Outer membrane channel protein CpnT-like N-terminal domain-containing protein</fullName>
    </recommendedName>
</protein>
<reference evidence="4" key="1">
    <citation type="journal article" date="2019" name="Int. J. Syst. Evol. Microbiol.">
        <title>The Global Catalogue of Microorganisms (GCM) 10K type strain sequencing project: providing services to taxonomists for standard genome sequencing and annotation.</title>
        <authorList>
            <consortium name="The Broad Institute Genomics Platform"/>
            <consortium name="The Broad Institute Genome Sequencing Center for Infectious Disease"/>
            <person name="Wu L."/>
            <person name="Ma J."/>
        </authorList>
    </citation>
    <scope>NUCLEOTIDE SEQUENCE [LARGE SCALE GENOMIC DNA]</scope>
    <source>
        <strain evidence="4">CCUG 50873</strain>
    </source>
</reference>
<dbReference type="Proteomes" id="UP001597068">
    <property type="component" value="Unassembled WGS sequence"/>
</dbReference>